<sequence length="425" mass="46686">MEVNGSSRRVTKLLGEDGEIVKPHGGDALTVKTALNAIGYSVSLVTSYLAGLAGWFSGGTPHSELATAYQTLITPTLTLVSYAWGVIFLLEGFFVISQLFRSYQEDPLVRGIGYKYFSACLMQAMWGVTFGFEKMVFASIAMSVLLFFLLWIVKEQWYIVDEQRRMVEQSSMGHAIEKEEATRTANESASRHPLLRLPFSIHAAWIMVSAPWMICVALVAIDVDAKYEMWVSALCEALIFAAEGPRINADQLKSHDRAFETNSAPAAAQSSHRRDNSPHRQYGAKYAEPKQNVHDQSVIELDGVNVGVGLAISVVAVATFSNVAPPPARRRRCPWSSVLHRGRPPSASAILGWVALPVSSHYVPVPSQILSKVATNGETKRTEQGAPCVSGLSVASPPLVGWEEWKGVPTRRSLVQSKEWLARKK</sequence>
<comment type="caution">
    <text evidence="3">The sequence shown here is derived from an EMBL/GenBank/DDBJ whole genome shotgun (WGS) entry which is preliminary data.</text>
</comment>
<gene>
    <name evidence="3" type="ORF">THAOC_05187</name>
</gene>
<feature type="region of interest" description="Disordered" evidence="1">
    <location>
        <begin position="260"/>
        <end position="287"/>
    </location>
</feature>
<evidence type="ECO:0000313" key="4">
    <source>
        <dbReference type="Proteomes" id="UP000266841"/>
    </source>
</evidence>
<keyword evidence="2" id="KW-0812">Transmembrane</keyword>
<proteinExistence type="predicted"/>
<feature type="compositionally biased region" description="Polar residues" evidence="1">
    <location>
        <begin position="260"/>
        <end position="270"/>
    </location>
</feature>
<evidence type="ECO:0000256" key="2">
    <source>
        <dbReference type="SAM" id="Phobius"/>
    </source>
</evidence>
<dbReference type="AlphaFoldDB" id="K0T6E5"/>
<accession>K0T6E5</accession>
<dbReference type="PANTHER" id="PTHR33802">
    <property type="entry name" value="SI:CH211-161H7.5-RELATED"/>
    <property type="match status" value="1"/>
</dbReference>
<evidence type="ECO:0000256" key="1">
    <source>
        <dbReference type="SAM" id="MobiDB-lite"/>
    </source>
</evidence>
<reference evidence="3 4" key="1">
    <citation type="journal article" date="2012" name="Genome Biol.">
        <title>Genome and low-iron response of an oceanic diatom adapted to chronic iron limitation.</title>
        <authorList>
            <person name="Lommer M."/>
            <person name="Specht M."/>
            <person name="Roy A.S."/>
            <person name="Kraemer L."/>
            <person name="Andreson R."/>
            <person name="Gutowska M.A."/>
            <person name="Wolf J."/>
            <person name="Bergner S.V."/>
            <person name="Schilhabel M.B."/>
            <person name="Klostermeier U.C."/>
            <person name="Beiko R.G."/>
            <person name="Rosenstiel P."/>
            <person name="Hippler M."/>
            <person name="Laroche J."/>
        </authorList>
    </citation>
    <scope>NUCLEOTIDE SEQUENCE [LARGE SCALE GENOMIC DNA]</scope>
    <source>
        <strain evidence="3 4">CCMP1005</strain>
    </source>
</reference>
<feature type="transmembrane region" description="Helical" evidence="2">
    <location>
        <begin position="77"/>
        <end position="100"/>
    </location>
</feature>
<dbReference type="EMBL" id="AGNL01004698">
    <property type="protein sequence ID" value="EJK73200.1"/>
    <property type="molecule type" value="Genomic_DNA"/>
</dbReference>
<dbReference type="PANTHER" id="PTHR33802:SF2">
    <property type="entry name" value="EF-HAND DOMAIN-CONTAINING PROTEIN"/>
    <property type="match status" value="1"/>
</dbReference>
<keyword evidence="2" id="KW-0472">Membrane</keyword>
<organism evidence="3 4">
    <name type="scientific">Thalassiosira oceanica</name>
    <name type="common">Marine diatom</name>
    <dbReference type="NCBI Taxonomy" id="159749"/>
    <lineage>
        <taxon>Eukaryota</taxon>
        <taxon>Sar</taxon>
        <taxon>Stramenopiles</taxon>
        <taxon>Ochrophyta</taxon>
        <taxon>Bacillariophyta</taxon>
        <taxon>Coscinodiscophyceae</taxon>
        <taxon>Thalassiosirophycidae</taxon>
        <taxon>Thalassiosirales</taxon>
        <taxon>Thalassiosiraceae</taxon>
        <taxon>Thalassiosira</taxon>
    </lineage>
</organism>
<name>K0T6E5_THAOC</name>
<feature type="transmembrane region" description="Helical" evidence="2">
    <location>
        <begin position="199"/>
        <end position="221"/>
    </location>
</feature>
<dbReference type="eggNOG" id="ENOG502R0QP">
    <property type="taxonomic scope" value="Eukaryota"/>
</dbReference>
<keyword evidence="4" id="KW-1185">Reference proteome</keyword>
<feature type="transmembrane region" description="Helical" evidence="2">
    <location>
        <begin position="135"/>
        <end position="153"/>
    </location>
</feature>
<feature type="transmembrane region" description="Helical" evidence="2">
    <location>
        <begin position="112"/>
        <end position="129"/>
    </location>
</feature>
<keyword evidence="2" id="KW-1133">Transmembrane helix</keyword>
<dbReference type="Proteomes" id="UP000266841">
    <property type="component" value="Unassembled WGS sequence"/>
</dbReference>
<protein>
    <submittedName>
        <fullName evidence="3">Uncharacterized protein</fullName>
    </submittedName>
</protein>
<evidence type="ECO:0000313" key="3">
    <source>
        <dbReference type="EMBL" id="EJK73200.1"/>
    </source>
</evidence>
<feature type="transmembrane region" description="Helical" evidence="2">
    <location>
        <begin position="37"/>
        <end position="57"/>
    </location>
</feature>
<feature type="transmembrane region" description="Helical" evidence="2">
    <location>
        <begin position="304"/>
        <end position="324"/>
    </location>
</feature>